<evidence type="ECO:0000313" key="2">
    <source>
        <dbReference type="Proteomes" id="UP001281147"/>
    </source>
</evidence>
<sequence length="379" mass="43028">MSEEELSTVPKFEERFHYYPVEVRSPAFLWDTTPSALASKGHLPDDHTPWFSPSSEISRALQLLNSRSSEQGILSTDRKNVLGFATIFERQLDSVQNVTRIGGSPLALRKPTPNSYDSTQDLKGTPRWCRPLSVHHARRTYRSIEIGSNIIPPSGLEMDRYPLHRYRESSALREAGSTQNAMAWSEVIQSAECLFDLEDLFNSRFPKDITVNILNLSPGQAKKTIEFRQRAGTLNSEEIMAWVGAVVQLVDWCRCGKEEYLALENSKWDDLSFTFPDILRCIGATDDVVDHYDKVIKPTGPDYADQCYAEAMRIEHLHPLENPLTPLISEVESTRQRTRTARAARDRIEFKMLSGGYGRYPRSALDCLSEHPQAHKLAI</sequence>
<organism evidence="1 2">
    <name type="scientific">Vermiconidia calcicola</name>
    <dbReference type="NCBI Taxonomy" id="1690605"/>
    <lineage>
        <taxon>Eukaryota</taxon>
        <taxon>Fungi</taxon>
        <taxon>Dikarya</taxon>
        <taxon>Ascomycota</taxon>
        <taxon>Pezizomycotina</taxon>
        <taxon>Dothideomycetes</taxon>
        <taxon>Dothideomycetidae</taxon>
        <taxon>Mycosphaerellales</taxon>
        <taxon>Extremaceae</taxon>
        <taxon>Vermiconidia</taxon>
    </lineage>
</organism>
<gene>
    <name evidence="1" type="ORF">LTR37_016189</name>
</gene>
<accession>A0ACC3MQ58</accession>
<comment type="caution">
    <text evidence="1">The sequence shown here is derived from an EMBL/GenBank/DDBJ whole genome shotgun (WGS) entry which is preliminary data.</text>
</comment>
<dbReference type="EMBL" id="JAUTXU010000190">
    <property type="protein sequence ID" value="KAK3700029.1"/>
    <property type="molecule type" value="Genomic_DNA"/>
</dbReference>
<protein>
    <submittedName>
        <fullName evidence="1">Uncharacterized protein</fullName>
    </submittedName>
</protein>
<proteinExistence type="predicted"/>
<name>A0ACC3MQ58_9PEZI</name>
<dbReference type="Proteomes" id="UP001281147">
    <property type="component" value="Unassembled WGS sequence"/>
</dbReference>
<evidence type="ECO:0000313" key="1">
    <source>
        <dbReference type="EMBL" id="KAK3700029.1"/>
    </source>
</evidence>
<reference evidence="1" key="1">
    <citation type="submission" date="2023-07" db="EMBL/GenBank/DDBJ databases">
        <title>Black Yeasts Isolated from many extreme environments.</title>
        <authorList>
            <person name="Coleine C."/>
            <person name="Stajich J.E."/>
            <person name="Selbmann L."/>
        </authorList>
    </citation>
    <scope>NUCLEOTIDE SEQUENCE</scope>
    <source>
        <strain evidence="1">CCFEE 5714</strain>
    </source>
</reference>
<keyword evidence="2" id="KW-1185">Reference proteome</keyword>